<evidence type="ECO:0000256" key="7">
    <source>
        <dbReference type="ARBA" id="ARBA00023116"/>
    </source>
</evidence>
<comment type="caution">
    <text evidence="14">The sequence shown here is derived from an EMBL/GenBank/DDBJ whole genome shotgun (WGS) entry which is preliminary data.</text>
</comment>
<keyword evidence="8" id="KW-1015">Disulfide bond</keyword>
<dbReference type="EC" id="1.17.4.1" evidence="11"/>
<keyword evidence="5 11" id="KW-0547">Nucleotide-binding</keyword>
<dbReference type="AlphaFoldDB" id="A0A918T0Z4"/>
<dbReference type="PRINTS" id="PR01183">
    <property type="entry name" value="RIBORDTASEM1"/>
</dbReference>
<evidence type="ECO:0000256" key="10">
    <source>
        <dbReference type="ARBA" id="ARBA00047754"/>
    </source>
</evidence>
<comment type="similarity">
    <text evidence="2 11">Belongs to the ribonucleoside diphosphate reductase class-2 family.</text>
</comment>
<comment type="catalytic activity">
    <reaction evidence="10 11">
        <text>a 2'-deoxyribonucleoside 5'-diphosphate + [thioredoxin]-disulfide + H2O = a ribonucleoside 5'-diphosphate + [thioredoxin]-dithiol</text>
        <dbReference type="Rhea" id="RHEA:23252"/>
        <dbReference type="Rhea" id="RHEA-COMP:10698"/>
        <dbReference type="Rhea" id="RHEA-COMP:10700"/>
        <dbReference type="ChEBI" id="CHEBI:15377"/>
        <dbReference type="ChEBI" id="CHEBI:29950"/>
        <dbReference type="ChEBI" id="CHEBI:50058"/>
        <dbReference type="ChEBI" id="CHEBI:57930"/>
        <dbReference type="ChEBI" id="CHEBI:73316"/>
        <dbReference type="EC" id="1.17.4.1"/>
    </reaction>
</comment>
<keyword evidence="15" id="KW-1185">Reference proteome</keyword>
<evidence type="ECO:0000256" key="11">
    <source>
        <dbReference type="RuleBase" id="RU364064"/>
    </source>
</evidence>
<organism evidence="14 15">
    <name type="scientific">Cognatilysobacter bugurensis</name>
    <dbReference type="NCBI Taxonomy" id="543356"/>
    <lineage>
        <taxon>Bacteria</taxon>
        <taxon>Pseudomonadati</taxon>
        <taxon>Pseudomonadota</taxon>
        <taxon>Gammaproteobacteria</taxon>
        <taxon>Lysobacterales</taxon>
        <taxon>Lysobacteraceae</taxon>
        <taxon>Cognatilysobacter</taxon>
    </lineage>
</organism>
<dbReference type="InterPro" id="IPR000788">
    <property type="entry name" value="RNR_lg_C"/>
</dbReference>
<dbReference type="NCBIfam" id="TIGR02504">
    <property type="entry name" value="NrdJ_Z"/>
    <property type="match status" value="1"/>
</dbReference>
<dbReference type="GO" id="GO:0004748">
    <property type="term" value="F:ribonucleoside-diphosphate reductase activity, thioredoxin disulfide as acceptor"/>
    <property type="evidence" value="ECO:0007669"/>
    <property type="project" value="UniProtKB-EC"/>
</dbReference>
<dbReference type="Pfam" id="PF00317">
    <property type="entry name" value="Ribonuc_red_lgN"/>
    <property type="match status" value="1"/>
</dbReference>
<gene>
    <name evidence="14" type="primary">nrdJa</name>
    <name evidence="14" type="ORF">GCM10007067_21420</name>
</gene>
<dbReference type="FunFam" id="3.20.70.20:FF:000040">
    <property type="entry name" value="Vitamin B12-dependent ribonucleotide reductase"/>
    <property type="match status" value="1"/>
</dbReference>
<dbReference type="RefSeq" id="WP_189456356.1">
    <property type="nucleotide sequence ID" value="NZ_BMYD01000003.1"/>
</dbReference>
<evidence type="ECO:0000256" key="9">
    <source>
        <dbReference type="ARBA" id="ARBA00023285"/>
    </source>
</evidence>
<dbReference type="PANTHER" id="PTHR43371:SF1">
    <property type="entry name" value="RIBONUCLEOSIDE-DIPHOSPHATE REDUCTASE"/>
    <property type="match status" value="1"/>
</dbReference>
<evidence type="ECO:0000313" key="14">
    <source>
        <dbReference type="EMBL" id="GHA83036.1"/>
    </source>
</evidence>
<evidence type="ECO:0000313" key="15">
    <source>
        <dbReference type="Proteomes" id="UP000646426"/>
    </source>
</evidence>
<evidence type="ECO:0000256" key="8">
    <source>
        <dbReference type="ARBA" id="ARBA00023157"/>
    </source>
</evidence>
<comment type="cofactor">
    <cofactor evidence="1 11">
        <name>adenosylcob(III)alamin</name>
        <dbReference type="ChEBI" id="CHEBI:18408"/>
    </cofactor>
</comment>
<dbReference type="SUPFAM" id="SSF51998">
    <property type="entry name" value="PFL-like glycyl radical enzymes"/>
    <property type="match status" value="1"/>
</dbReference>
<name>A0A918T0Z4_9GAMM</name>
<evidence type="ECO:0000259" key="13">
    <source>
        <dbReference type="Pfam" id="PF02867"/>
    </source>
</evidence>
<dbReference type="CDD" id="cd02888">
    <property type="entry name" value="RNR_II_dimer"/>
    <property type="match status" value="1"/>
</dbReference>
<dbReference type="Proteomes" id="UP000646426">
    <property type="component" value="Unassembled WGS sequence"/>
</dbReference>
<accession>A0A918T0Z4</accession>
<keyword evidence="6 11" id="KW-0560">Oxidoreductase</keyword>
<dbReference type="Gene3D" id="3.20.70.20">
    <property type="match status" value="1"/>
</dbReference>
<feature type="domain" description="Ribonucleotide reductase large subunit N-terminal" evidence="12">
    <location>
        <begin position="22"/>
        <end position="92"/>
    </location>
</feature>
<sequence length="716" mass="80619">MSTARLEMVKTQPPREIPMQPASLDIWDKKYRLKTKTGQALDADIDGTYQRVAKALAEAEPTAELQQYWMERFTWALRRGAIPAGRITSNAGALEHKPATSTINCTVSGTIEDSMDGILEKVHEAGLTLKAGCGIGYEFSTLRPRGAFVAGAGAYTSGPMSFMDIYDKMCFTVSSAGGRRGAQMGTFDVSHPDVKDFIRAKREDGRLRQFNLSLLITDGFMEAVNTDADWPLVFPVHIKEQDDLDLNNAEQVIWREWPTHRNYVTRDDGLVACKIYGHIRARHLWDMIMVSTYDYAEPGFILIDRVNEMNNNWWCEQIRATNPCGEQPLPPYGACLLGSVNLTKFVRNPFTEQAEFDWDEYKEVVRVFTRMLDNVVEVNGLPLEQQRREILRKRRHGMGFLGLGSTVTMLRMKYGSAESCEFTERVAREMAVAGWETGLSLAKEKGAAPIMDEEFEVTAEMLRKRPEMAKDGWTLGSKIPGRVLHAKYSRYMQRIAEVAPELVNELAETGARFTHHSSIAPTGTISLSLANNASNGIEPSFAHHYSRNVIREGKKSKEKVDVYSFELLAYRGLVNPKAMPFAEDEAGKLPEYFIAADDITPKAHVDVQAAAQKWVDSSISKTANVPTDYPYEDFKDIYRYAHEQGLKGCTTFRFNPAAFQGVLVKEADLENTMYRFELEDGSVVEVKGNEQIEYDGEMHTAANLFDALKEGYYGKF</sequence>
<evidence type="ECO:0000256" key="5">
    <source>
        <dbReference type="ARBA" id="ARBA00022741"/>
    </source>
</evidence>
<reference evidence="14" key="1">
    <citation type="journal article" date="2014" name="Int. J. Syst. Evol. Microbiol.">
        <title>Complete genome sequence of Corynebacterium casei LMG S-19264T (=DSM 44701T), isolated from a smear-ripened cheese.</title>
        <authorList>
            <consortium name="US DOE Joint Genome Institute (JGI-PGF)"/>
            <person name="Walter F."/>
            <person name="Albersmeier A."/>
            <person name="Kalinowski J."/>
            <person name="Ruckert C."/>
        </authorList>
    </citation>
    <scope>NUCLEOTIDE SEQUENCE</scope>
    <source>
        <strain evidence="14">KCTC 23077</strain>
    </source>
</reference>
<dbReference type="GO" id="GO:0031419">
    <property type="term" value="F:cobalamin binding"/>
    <property type="evidence" value="ECO:0007669"/>
    <property type="project" value="UniProtKB-KW"/>
</dbReference>
<keyword evidence="7" id="KW-0215">Deoxyribonucleotide synthesis</keyword>
<dbReference type="InterPro" id="IPR013509">
    <property type="entry name" value="RNR_lsu_N"/>
</dbReference>
<keyword evidence="3 11" id="KW-0846">Cobalamin</keyword>
<keyword evidence="4 11" id="KW-0237">DNA synthesis</keyword>
<dbReference type="InterPro" id="IPR013344">
    <property type="entry name" value="RNR_NrdJ/NrdZ"/>
</dbReference>
<protein>
    <recommendedName>
        <fullName evidence="11">Vitamin B12-dependent ribonucleotide reductase</fullName>
        <ecNumber evidence="11">1.17.4.1</ecNumber>
    </recommendedName>
</protein>
<dbReference type="PANTHER" id="PTHR43371">
    <property type="entry name" value="VITAMIN B12-DEPENDENT RIBONUCLEOTIDE REDUCTASE"/>
    <property type="match status" value="1"/>
</dbReference>
<dbReference type="EMBL" id="BMYD01000003">
    <property type="protein sequence ID" value="GHA83036.1"/>
    <property type="molecule type" value="Genomic_DNA"/>
</dbReference>
<evidence type="ECO:0000259" key="12">
    <source>
        <dbReference type="Pfam" id="PF00317"/>
    </source>
</evidence>
<comment type="function">
    <text evidence="11">Catalyzes the reduction of ribonucleotides to deoxyribonucleotides. May function to provide a pool of deoxyribonucleotide precursors for DNA repair during oxygen limitation and/or for immediate growth after restoration of oxygen.</text>
</comment>
<evidence type="ECO:0000256" key="1">
    <source>
        <dbReference type="ARBA" id="ARBA00001922"/>
    </source>
</evidence>
<proteinExistence type="inferred from homology"/>
<evidence type="ECO:0000256" key="2">
    <source>
        <dbReference type="ARBA" id="ARBA00007405"/>
    </source>
</evidence>
<dbReference type="Pfam" id="PF02867">
    <property type="entry name" value="Ribonuc_red_lgC"/>
    <property type="match status" value="1"/>
</dbReference>
<evidence type="ECO:0000256" key="4">
    <source>
        <dbReference type="ARBA" id="ARBA00022634"/>
    </source>
</evidence>
<keyword evidence="9 11" id="KW-0170">Cobalt</keyword>
<dbReference type="InterPro" id="IPR050862">
    <property type="entry name" value="RdRp_reductase_class-2"/>
</dbReference>
<evidence type="ECO:0000256" key="6">
    <source>
        <dbReference type="ARBA" id="ARBA00023002"/>
    </source>
</evidence>
<evidence type="ECO:0000256" key="3">
    <source>
        <dbReference type="ARBA" id="ARBA00022628"/>
    </source>
</evidence>
<dbReference type="GO" id="GO:0000166">
    <property type="term" value="F:nucleotide binding"/>
    <property type="evidence" value="ECO:0007669"/>
    <property type="project" value="UniProtKB-KW"/>
</dbReference>
<feature type="domain" description="Ribonucleotide reductase large subunit C-terminal" evidence="13">
    <location>
        <begin position="105"/>
        <end position="651"/>
    </location>
</feature>
<dbReference type="GO" id="GO:0071897">
    <property type="term" value="P:DNA biosynthetic process"/>
    <property type="evidence" value="ECO:0007669"/>
    <property type="project" value="UniProtKB-KW"/>
</dbReference>
<reference evidence="14" key="2">
    <citation type="submission" date="2020-09" db="EMBL/GenBank/DDBJ databases">
        <authorList>
            <person name="Sun Q."/>
            <person name="Kim S."/>
        </authorList>
    </citation>
    <scope>NUCLEOTIDE SEQUENCE</scope>
    <source>
        <strain evidence="14">KCTC 23077</strain>
    </source>
</reference>